<dbReference type="InterPro" id="IPR013083">
    <property type="entry name" value="Znf_RING/FYVE/PHD"/>
</dbReference>
<keyword evidence="6 14" id="KW-0812">Transmembrane</keyword>
<evidence type="ECO:0000259" key="15">
    <source>
        <dbReference type="PROSITE" id="PS50089"/>
    </source>
</evidence>
<accession>A0A3S3PQ13</accession>
<evidence type="ECO:0000256" key="14">
    <source>
        <dbReference type="SAM" id="Phobius"/>
    </source>
</evidence>
<keyword evidence="7" id="KW-0479">Metal-binding</keyword>
<feature type="domain" description="RING-type" evidence="15">
    <location>
        <begin position="106"/>
        <end position="148"/>
    </location>
</feature>
<keyword evidence="12 14" id="KW-0472">Membrane</keyword>
<keyword evidence="9" id="KW-0833">Ubl conjugation pathway</keyword>
<comment type="caution">
    <text evidence="16">The sequence shown here is derived from an EMBL/GenBank/DDBJ whole genome shotgun (WGS) entry which is preliminary data.</text>
</comment>
<evidence type="ECO:0000256" key="4">
    <source>
        <dbReference type="ARBA" id="ARBA00012483"/>
    </source>
</evidence>
<keyword evidence="17" id="KW-1185">Reference proteome</keyword>
<dbReference type="InterPro" id="IPR044600">
    <property type="entry name" value="ATL1/ATL16-like"/>
</dbReference>
<proteinExistence type="predicted"/>
<evidence type="ECO:0000256" key="2">
    <source>
        <dbReference type="ARBA" id="ARBA00004167"/>
    </source>
</evidence>
<dbReference type="STRING" id="337451.A0A3S3PQ13"/>
<dbReference type="Pfam" id="PF13639">
    <property type="entry name" value="zf-RING_2"/>
    <property type="match status" value="1"/>
</dbReference>
<dbReference type="PANTHER" id="PTHR46913:SF1">
    <property type="entry name" value="RING-H2 FINGER PROTEIN ATL16"/>
    <property type="match status" value="1"/>
</dbReference>
<evidence type="ECO:0000313" key="16">
    <source>
        <dbReference type="EMBL" id="RWR95392.1"/>
    </source>
</evidence>
<dbReference type="GO" id="GO:0016020">
    <property type="term" value="C:membrane"/>
    <property type="evidence" value="ECO:0007669"/>
    <property type="project" value="UniProtKB-SubCell"/>
</dbReference>
<keyword evidence="8 13" id="KW-0863">Zinc-finger</keyword>
<dbReference type="InterPro" id="IPR001841">
    <property type="entry name" value="Znf_RING"/>
</dbReference>
<dbReference type="Proteomes" id="UP000283530">
    <property type="component" value="Unassembled WGS sequence"/>
</dbReference>
<protein>
    <recommendedName>
        <fullName evidence="4">RING-type E3 ubiquitin transferase</fullName>
        <ecNumber evidence="4">2.3.2.27</ecNumber>
    </recommendedName>
</protein>
<keyword evidence="5" id="KW-0808">Transferase</keyword>
<evidence type="ECO:0000256" key="13">
    <source>
        <dbReference type="PROSITE-ProRule" id="PRU00175"/>
    </source>
</evidence>
<evidence type="ECO:0000256" key="7">
    <source>
        <dbReference type="ARBA" id="ARBA00022723"/>
    </source>
</evidence>
<evidence type="ECO:0000256" key="1">
    <source>
        <dbReference type="ARBA" id="ARBA00000900"/>
    </source>
</evidence>
<evidence type="ECO:0000256" key="5">
    <source>
        <dbReference type="ARBA" id="ARBA00022679"/>
    </source>
</evidence>
<dbReference type="SUPFAM" id="SSF57850">
    <property type="entry name" value="RING/U-box"/>
    <property type="match status" value="1"/>
</dbReference>
<evidence type="ECO:0000256" key="10">
    <source>
        <dbReference type="ARBA" id="ARBA00022833"/>
    </source>
</evidence>
<gene>
    <name evidence="16" type="ORF">CKAN_02473200</name>
</gene>
<dbReference type="EMBL" id="QPKB01000011">
    <property type="protein sequence ID" value="RWR95392.1"/>
    <property type="molecule type" value="Genomic_DNA"/>
</dbReference>
<keyword evidence="10" id="KW-0862">Zinc</keyword>
<name>A0A3S3PQ13_9MAGN</name>
<evidence type="ECO:0000256" key="12">
    <source>
        <dbReference type="ARBA" id="ARBA00023136"/>
    </source>
</evidence>
<dbReference type="PANTHER" id="PTHR46913">
    <property type="entry name" value="RING-H2 FINGER PROTEIN ATL16"/>
    <property type="match status" value="1"/>
</dbReference>
<evidence type="ECO:0000313" key="17">
    <source>
        <dbReference type="Proteomes" id="UP000283530"/>
    </source>
</evidence>
<dbReference type="Gene3D" id="3.30.40.10">
    <property type="entry name" value="Zinc/RING finger domain, C3HC4 (zinc finger)"/>
    <property type="match status" value="1"/>
</dbReference>
<evidence type="ECO:0000256" key="9">
    <source>
        <dbReference type="ARBA" id="ARBA00022786"/>
    </source>
</evidence>
<dbReference type="EC" id="2.3.2.27" evidence="4"/>
<dbReference type="GO" id="GO:0061630">
    <property type="term" value="F:ubiquitin protein ligase activity"/>
    <property type="evidence" value="ECO:0007669"/>
    <property type="project" value="UniProtKB-EC"/>
</dbReference>
<evidence type="ECO:0000256" key="3">
    <source>
        <dbReference type="ARBA" id="ARBA00004906"/>
    </source>
</evidence>
<evidence type="ECO:0000256" key="6">
    <source>
        <dbReference type="ARBA" id="ARBA00022692"/>
    </source>
</evidence>
<dbReference type="SMART" id="SM00184">
    <property type="entry name" value="RING"/>
    <property type="match status" value="1"/>
</dbReference>
<dbReference type="GO" id="GO:0008270">
    <property type="term" value="F:zinc ion binding"/>
    <property type="evidence" value="ECO:0007669"/>
    <property type="project" value="UniProtKB-KW"/>
</dbReference>
<dbReference type="PROSITE" id="PS50089">
    <property type="entry name" value="ZF_RING_2"/>
    <property type="match status" value="1"/>
</dbReference>
<feature type="transmembrane region" description="Helical" evidence="14">
    <location>
        <begin position="12"/>
        <end position="35"/>
    </location>
</feature>
<evidence type="ECO:0000256" key="8">
    <source>
        <dbReference type="ARBA" id="ARBA00022771"/>
    </source>
</evidence>
<dbReference type="OrthoDB" id="9984778at2759"/>
<dbReference type="GO" id="GO:0016567">
    <property type="term" value="P:protein ubiquitination"/>
    <property type="evidence" value="ECO:0007669"/>
    <property type="project" value="InterPro"/>
</dbReference>
<comment type="catalytic activity">
    <reaction evidence="1">
        <text>S-ubiquitinyl-[E2 ubiquitin-conjugating enzyme]-L-cysteine + [acceptor protein]-L-lysine = [E2 ubiquitin-conjugating enzyme]-L-cysteine + N(6)-ubiquitinyl-[acceptor protein]-L-lysine.</text>
        <dbReference type="EC" id="2.3.2.27"/>
    </reaction>
</comment>
<sequence>MSLFADGSWSTFHPFLIGLMGVISCILIILFYYFLIRKYLSTFYLPLFRVRSQPTLLTDNNSSSTIYYPSVHYQTRGLDFSILRSLPVIQFLNIYREIIQSSGGGCAICLREFQEGEWVRLLPDCSHIFHVSCTDAWFQTCSTCPLCQSEVVNDLSDQRECSVSMFAVMETLRREDAHRDTAHGYNIVETEVTQVWHIPARSDRL</sequence>
<evidence type="ECO:0000256" key="11">
    <source>
        <dbReference type="ARBA" id="ARBA00022989"/>
    </source>
</evidence>
<comment type="pathway">
    <text evidence="3">Protein modification; protein ubiquitination.</text>
</comment>
<dbReference type="AlphaFoldDB" id="A0A3S3PQ13"/>
<keyword evidence="11 14" id="KW-1133">Transmembrane helix</keyword>
<organism evidence="16 17">
    <name type="scientific">Cinnamomum micranthum f. kanehirae</name>
    <dbReference type="NCBI Taxonomy" id="337451"/>
    <lineage>
        <taxon>Eukaryota</taxon>
        <taxon>Viridiplantae</taxon>
        <taxon>Streptophyta</taxon>
        <taxon>Embryophyta</taxon>
        <taxon>Tracheophyta</taxon>
        <taxon>Spermatophyta</taxon>
        <taxon>Magnoliopsida</taxon>
        <taxon>Magnoliidae</taxon>
        <taxon>Laurales</taxon>
        <taxon>Lauraceae</taxon>
        <taxon>Cinnamomum</taxon>
    </lineage>
</organism>
<comment type="subcellular location">
    <subcellularLocation>
        <location evidence="2">Membrane</location>
        <topology evidence="2">Single-pass membrane protein</topology>
    </subcellularLocation>
</comment>
<reference evidence="16 17" key="1">
    <citation type="journal article" date="2019" name="Nat. Plants">
        <title>Stout camphor tree genome fills gaps in understanding of flowering plant genome evolution.</title>
        <authorList>
            <person name="Chaw S.M."/>
            <person name="Liu Y.C."/>
            <person name="Wu Y.W."/>
            <person name="Wang H.Y."/>
            <person name="Lin C.I."/>
            <person name="Wu C.S."/>
            <person name="Ke H.M."/>
            <person name="Chang L.Y."/>
            <person name="Hsu C.Y."/>
            <person name="Yang H.T."/>
            <person name="Sudianto E."/>
            <person name="Hsu M.H."/>
            <person name="Wu K.P."/>
            <person name="Wang L.N."/>
            <person name="Leebens-Mack J.H."/>
            <person name="Tsai I.J."/>
        </authorList>
    </citation>
    <scope>NUCLEOTIDE SEQUENCE [LARGE SCALE GENOMIC DNA]</scope>
    <source>
        <strain evidence="17">cv. Chaw 1501</strain>
        <tissue evidence="16">Young leaves</tissue>
    </source>
</reference>